<dbReference type="InterPro" id="IPR029470">
    <property type="entry name" value="PDDEXK_4"/>
</dbReference>
<protein>
    <recommendedName>
        <fullName evidence="3">PD-(D/E)XK nuclease family protein</fullName>
    </recommendedName>
</protein>
<evidence type="ECO:0000313" key="1">
    <source>
        <dbReference type="EMBL" id="QAA80876.1"/>
    </source>
</evidence>
<dbReference type="KEGG" id="aev:EI546_03640"/>
<reference evidence="1 2" key="1">
    <citation type="submission" date="2019-01" db="EMBL/GenBank/DDBJ databases">
        <title>Complete genome sequencing of Aequorivita sp. H23M31.</title>
        <authorList>
            <person name="Bae J.-W."/>
        </authorList>
    </citation>
    <scope>NUCLEOTIDE SEQUENCE [LARGE SCALE GENOMIC DNA]</scope>
    <source>
        <strain evidence="1 2">H23M31</strain>
    </source>
</reference>
<accession>A0A410G0S3</accession>
<evidence type="ECO:0008006" key="3">
    <source>
        <dbReference type="Google" id="ProtNLM"/>
    </source>
</evidence>
<name>A0A410G0S3_9FLAO</name>
<dbReference type="EMBL" id="CP034951">
    <property type="protein sequence ID" value="QAA80876.1"/>
    <property type="molecule type" value="Genomic_DNA"/>
</dbReference>
<dbReference type="OrthoDB" id="1444424at2"/>
<evidence type="ECO:0000313" key="2">
    <source>
        <dbReference type="Proteomes" id="UP000285517"/>
    </source>
</evidence>
<keyword evidence="2" id="KW-1185">Reference proteome</keyword>
<dbReference type="AlphaFoldDB" id="A0A410G0S3"/>
<organism evidence="1 2">
    <name type="scientific">Aequorivita ciconiae</name>
    <dbReference type="NCBI Taxonomy" id="2494375"/>
    <lineage>
        <taxon>Bacteria</taxon>
        <taxon>Pseudomonadati</taxon>
        <taxon>Bacteroidota</taxon>
        <taxon>Flavobacteriia</taxon>
        <taxon>Flavobacteriales</taxon>
        <taxon>Flavobacteriaceae</taxon>
        <taxon>Aequorivita</taxon>
    </lineage>
</organism>
<sequence length="342" mass="40560">MFNNLYKLYRNNNSQHTPLEDFNTECFAGILNCYPEILNSFVVDFLDLPLGAYNVSTQLYYPLSEDPNCIVDMVLESDNCICFIENKVNSVEGFEQLERYKKVLESFKGEKETVLRYITKWSDVKINISPRFKQYRWYEIADWLQREFAENVLVTNYYNFLKSQNMARKKEITTDGVIALKNFYDAYSTAILHLESGQKIFQNYFPKTLTHGHNFQSYKRIIEGHRVYYIISDLFKEHKNYHSEILLAFHIRDVTFQLQLWLSLTHPLGPKILERVSVLKDFDVANKNEHGFMINRNIKLYNFIDAEDVDGEIKKWFTSGFDVIRNFIDDNPDLNWDAKVLR</sequence>
<proteinExistence type="predicted"/>
<dbReference type="Pfam" id="PF14281">
    <property type="entry name" value="PDDEXK_4"/>
    <property type="match status" value="1"/>
</dbReference>
<dbReference type="RefSeq" id="WP_128249269.1">
    <property type="nucleotide sequence ID" value="NZ_CP034951.1"/>
</dbReference>
<dbReference type="Proteomes" id="UP000285517">
    <property type="component" value="Chromosome"/>
</dbReference>
<gene>
    <name evidence="1" type="ORF">EI546_03640</name>
</gene>